<organism evidence="3 4">
    <name type="scientific">Olivibacter oleidegradans</name>
    <dbReference type="NCBI Taxonomy" id="760123"/>
    <lineage>
        <taxon>Bacteria</taxon>
        <taxon>Pseudomonadati</taxon>
        <taxon>Bacteroidota</taxon>
        <taxon>Sphingobacteriia</taxon>
        <taxon>Sphingobacteriales</taxon>
        <taxon>Sphingobacteriaceae</taxon>
        <taxon>Olivibacter</taxon>
    </lineage>
</organism>
<proteinExistence type="predicted"/>
<evidence type="ECO:0000313" key="3">
    <source>
        <dbReference type="EMBL" id="MFC0319288.1"/>
    </source>
</evidence>
<reference evidence="3 4" key="1">
    <citation type="submission" date="2024-09" db="EMBL/GenBank/DDBJ databases">
        <authorList>
            <person name="Sun Q."/>
            <person name="Mori K."/>
        </authorList>
    </citation>
    <scope>NUCLEOTIDE SEQUENCE [LARGE SCALE GENOMIC DNA]</scope>
    <source>
        <strain evidence="3 4">CCM 7765</strain>
    </source>
</reference>
<dbReference type="Proteomes" id="UP001589774">
    <property type="component" value="Unassembled WGS sequence"/>
</dbReference>
<sequence>MKATAYSINVDEKEHLVRSNAKTHDLTLISNALNASTLPYCAGKTVIIISGTDVLDKSLLISLKQMGVKNVITRSKSTAHIDLASAAELGIKVANNPSNDQSIENTAKQTIHNLDLWEAGRCVGRACCCHDCISTNKHNTEEI</sequence>
<gene>
    <name evidence="3" type="ORF">ACFFI0_13275</name>
</gene>
<dbReference type="SUPFAM" id="SSF52283">
    <property type="entry name" value="Formate/glycerate dehydrogenase catalytic domain-like"/>
    <property type="match status" value="1"/>
</dbReference>
<feature type="domain" description="D-isomer specific 2-hydroxyacid dehydrogenase catalytic" evidence="2">
    <location>
        <begin position="22"/>
        <end position="98"/>
    </location>
</feature>
<accession>A0ABV6HN05</accession>
<comment type="caution">
    <text evidence="3">The sequence shown here is derived from an EMBL/GenBank/DDBJ whole genome shotgun (WGS) entry which is preliminary data.</text>
</comment>
<dbReference type="Pfam" id="PF00389">
    <property type="entry name" value="2-Hacid_dh"/>
    <property type="match status" value="1"/>
</dbReference>
<dbReference type="Gene3D" id="3.40.50.720">
    <property type="entry name" value="NAD(P)-binding Rossmann-like Domain"/>
    <property type="match status" value="1"/>
</dbReference>
<protein>
    <submittedName>
        <fullName evidence="3">Lactate dehydrogenase</fullName>
    </submittedName>
</protein>
<dbReference type="PANTHER" id="PTHR43026">
    <property type="entry name" value="2-HYDROXYACID DEHYDROGENASE HOMOLOG 1-RELATED"/>
    <property type="match status" value="1"/>
</dbReference>
<keyword evidence="4" id="KW-1185">Reference proteome</keyword>
<evidence type="ECO:0000259" key="2">
    <source>
        <dbReference type="Pfam" id="PF00389"/>
    </source>
</evidence>
<dbReference type="InterPro" id="IPR006139">
    <property type="entry name" value="D-isomer_2_OHA_DH_cat_dom"/>
</dbReference>
<dbReference type="InterPro" id="IPR058205">
    <property type="entry name" value="D-LDH-like"/>
</dbReference>
<evidence type="ECO:0000256" key="1">
    <source>
        <dbReference type="ARBA" id="ARBA00023027"/>
    </source>
</evidence>
<dbReference type="RefSeq" id="WP_130857718.1">
    <property type="nucleotide sequence ID" value="NZ_JBHLWO010000002.1"/>
</dbReference>
<dbReference type="PANTHER" id="PTHR43026:SF1">
    <property type="entry name" value="2-HYDROXYACID DEHYDROGENASE HOMOLOG 1-RELATED"/>
    <property type="match status" value="1"/>
</dbReference>
<dbReference type="EMBL" id="JBHLWO010000002">
    <property type="protein sequence ID" value="MFC0319288.1"/>
    <property type="molecule type" value="Genomic_DNA"/>
</dbReference>
<evidence type="ECO:0000313" key="4">
    <source>
        <dbReference type="Proteomes" id="UP001589774"/>
    </source>
</evidence>
<name>A0ABV6HN05_9SPHI</name>
<keyword evidence="1" id="KW-0520">NAD</keyword>